<comment type="subcellular location">
    <subcellularLocation>
        <location evidence="1">Membrane</location>
    </subcellularLocation>
    <subcellularLocation>
        <location evidence="2">Secreted</location>
    </subcellularLocation>
</comment>
<evidence type="ECO:0000256" key="4">
    <source>
        <dbReference type="ARBA" id="ARBA00022656"/>
    </source>
</evidence>
<dbReference type="Proteomes" id="UP000051870">
    <property type="component" value="Unassembled WGS sequence"/>
</dbReference>
<evidence type="ECO:0000256" key="6">
    <source>
        <dbReference type="ARBA" id="ARBA00023026"/>
    </source>
</evidence>
<dbReference type="PANTHER" id="PTHR38340:SF1">
    <property type="entry name" value="S-LAYER PROTEIN"/>
    <property type="match status" value="1"/>
</dbReference>
<dbReference type="RefSeq" id="WP_058310438.1">
    <property type="nucleotide sequence ID" value="NZ_CYTW01000001.1"/>
</dbReference>
<dbReference type="STRING" id="1715693.PH7735_01295"/>
<evidence type="ECO:0000256" key="7">
    <source>
        <dbReference type="ARBA" id="ARBA00023136"/>
    </source>
</evidence>
<reference evidence="9" key="1">
    <citation type="submission" date="2015-09" db="EMBL/GenBank/DDBJ databases">
        <authorList>
            <person name="Rodrigo-Torres Lidia"/>
            <person name="Arahal R.David."/>
        </authorList>
    </citation>
    <scope>NUCLEOTIDE SEQUENCE [LARGE SCALE GENOMIC DNA]</scope>
    <source>
        <strain evidence="9">CECT 7735</strain>
    </source>
</reference>
<keyword evidence="6" id="KW-0843">Virulence</keyword>
<accession>A0A0P1I557</accession>
<dbReference type="GO" id="GO:0016020">
    <property type="term" value="C:membrane"/>
    <property type="evidence" value="ECO:0007669"/>
    <property type="project" value="UniProtKB-SubCell"/>
</dbReference>
<dbReference type="PANTHER" id="PTHR38340">
    <property type="entry name" value="S-LAYER PROTEIN"/>
    <property type="match status" value="1"/>
</dbReference>
<dbReference type="AlphaFoldDB" id="A0A0P1I557"/>
<dbReference type="GO" id="GO:0005509">
    <property type="term" value="F:calcium ion binding"/>
    <property type="evidence" value="ECO:0007669"/>
    <property type="project" value="InterPro"/>
</dbReference>
<proteinExistence type="predicted"/>
<organism evidence="8 9">
    <name type="scientific">Shimia thalassica</name>
    <dbReference type="NCBI Taxonomy" id="1715693"/>
    <lineage>
        <taxon>Bacteria</taxon>
        <taxon>Pseudomonadati</taxon>
        <taxon>Pseudomonadota</taxon>
        <taxon>Alphaproteobacteria</taxon>
        <taxon>Rhodobacterales</taxon>
        <taxon>Roseobacteraceae</taxon>
    </lineage>
</organism>
<dbReference type="InterPro" id="IPR018511">
    <property type="entry name" value="Hemolysin-typ_Ca-bd_CS"/>
</dbReference>
<dbReference type="InterPro" id="IPR050557">
    <property type="entry name" value="RTX_toxin/Mannuronan_C5-epim"/>
</dbReference>
<protein>
    <submittedName>
        <fullName evidence="8">Cyclolysin</fullName>
    </submittedName>
</protein>
<keyword evidence="4" id="KW-0800">Toxin</keyword>
<dbReference type="EMBL" id="CYTW01000001">
    <property type="protein sequence ID" value="CUJ90814.1"/>
    <property type="molecule type" value="Genomic_DNA"/>
</dbReference>
<evidence type="ECO:0000256" key="2">
    <source>
        <dbReference type="ARBA" id="ARBA00004613"/>
    </source>
</evidence>
<dbReference type="InterPro" id="IPR001343">
    <property type="entry name" value="Hemolysn_Ca-bd"/>
</dbReference>
<dbReference type="SUPFAM" id="SSF51120">
    <property type="entry name" value="beta-Roll"/>
    <property type="match status" value="4"/>
</dbReference>
<keyword evidence="3" id="KW-0964">Secreted</keyword>
<evidence type="ECO:0000313" key="9">
    <source>
        <dbReference type="Proteomes" id="UP000051870"/>
    </source>
</evidence>
<evidence type="ECO:0000313" key="8">
    <source>
        <dbReference type="EMBL" id="CUJ90814.1"/>
    </source>
</evidence>
<dbReference type="PRINTS" id="PR01488">
    <property type="entry name" value="RTXTOXINA"/>
</dbReference>
<dbReference type="GeneID" id="83880353"/>
<keyword evidence="7" id="KW-0472">Membrane</keyword>
<dbReference type="InterPro" id="IPR011049">
    <property type="entry name" value="Serralysin-like_metalloprot_C"/>
</dbReference>
<dbReference type="GO" id="GO:0090729">
    <property type="term" value="F:toxin activity"/>
    <property type="evidence" value="ECO:0007669"/>
    <property type="project" value="UniProtKB-KW"/>
</dbReference>
<dbReference type="GO" id="GO:0005576">
    <property type="term" value="C:extracellular region"/>
    <property type="evidence" value="ECO:0007669"/>
    <property type="project" value="UniProtKB-SubCell"/>
</dbReference>
<evidence type="ECO:0000256" key="1">
    <source>
        <dbReference type="ARBA" id="ARBA00004370"/>
    </source>
</evidence>
<gene>
    <name evidence="8" type="primary">cya_11</name>
    <name evidence="8" type="ORF">PH7735_01295</name>
</gene>
<dbReference type="Pfam" id="PF00353">
    <property type="entry name" value="HemolysinCabind"/>
    <property type="match status" value="5"/>
</dbReference>
<dbReference type="PROSITE" id="PS00330">
    <property type="entry name" value="HEMOLYSIN_CALCIUM"/>
    <property type="match status" value="3"/>
</dbReference>
<evidence type="ECO:0000256" key="5">
    <source>
        <dbReference type="ARBA" id="ARBA00022737"/>
    </source>
</evidence>
<dbReference type="PRINTS" id="PR00313">
    <property type="entry name" value="CABNDNGRPT"/>
</dbReference>
<dbReference type="Gene3D" id="2.150.10.10">
    <property type="entry name" value="Serralysin-like metalloprotease, C-terminal"/>
    <property type="match status" value="5"/>
</dbReference>
<sequence>MIQFQDTIGLDDSITGSEGNDTILAGAGDDTIQALGGADSVDAGDGHDVISGGAGVDTLIGGAGNDVFTFEDGETVGAGEVFEGGSGTDTLLLSFGTTFDGLTLDAGASVEVIDGSDGALFLSGTDGDNVFDLSGVSRLTEIYDIDLGGGHDRFVGGALDDLVFGGAGNDTFFGGDGEDELYGDGGDDLFVVDQTAVGYGEIYDGGDGVDTLRVLSGTTFKDLFAPGVEVIDATADGFLSGTAGEDNIELTDVTSMIGFSNIDLGLGHDSFRGGALNEAVYGRDGDDHIRGGDGSDTLVGDTGDDTLIGGESEDDLRDVIYAGAGADSVDGGYGNDELRGDAGDDTIAGGFGADTVIGGTGHDRLTGSAFADQMFGSDGDDFVNGGFGHDLLNGGSGADRFYHIGVADHGSDWVQDYNAADGDILQFGITSATVSQFQVNTTHTSTAAGERSGDDAIEEAFVIYRPTGQIMWALVDGAGQSQINVQIGQNVFDLLA</sequence>
<dbReference type="InterPro" id="IPR003995">
    <property type="entry name" value="RTX_toxin_determinant-A"/>
</dbReference>
<name>A0A0P1I557_9RHOB</name>
<keyword evidence="9" id="KW-1185">Reference proteome</keyword>
<keyword evidence="5" id="KW-0677">Repeat</keyword>
<evidence type="ECO:0000256" key="3">
    <source>
        <dbReference type="ARBA" id="ARBA00022525"/>
    </source>
</evidence>